<evidence type="ECO:0000313" key="1">
    <source>
        <dbReference type="EMBL" id="KAI8652237.1"/>
    </source>
</evidence>
<organism evidence="1 2">
    <name type="scientific">Fusarium keratoplasticum</name>
    <dbReference type="NCBI Taxonomy" id="1328300"/>
    <lineage>
        <taxon>Eukaryota</taxon>
        <taxon>Fungi</taxon>
        <taxon>Dikarya</taxon>
        <taxon>Ascomycota</taxon>
        <taxon>Pezizomycotina</taxon>
        <taxon>Sordariomycetes</taxon>
        <taxon>Hypocreomycetidae</taxon>
        <taxon>Hypocreales</taxon>
        <taxon>Nectriaceae</taxon>
        <taxon>Fusarium</taxon>
        <taxon>Fusarium solani species complex</taxon>
    </lineage>
</organism>
<evidence type="ECO:0000313" key="2">
    <source>
        <dbReference type="Proteomes" id="UP001065298"/>
    </source>
</evidence>
<keyword evidence="2" id="KW-1185">Reference proteome</keyword>
<proteinExistence type="predicted"/>
<comment type="caution">
    <text evidence="1">The sequence shown here is derived from an EMBL/GenBank/DDBJ whole genome shotgun (WGS) entry which is preliminary data.</text>
</comment>
<sequence>MDAASVEINDGVFCAEHLREVCEDCGADFREENDAFYGFDTADRDPLSCPSASQNGDGVYECKKHHSGSTFSSSLHAFLLEMQTQLTSPELAACSQCFSWKKQIMRARHAAKAEGR</sequence>
<protein>
    <submittedName>
        <fullName evidence="1">Uncharacterized protein</fullName>
    </submittedName>
</protein>
<accession>A0ACC0QFQ3</accession>
<dbReference type="EMBL" id="CM046513">
    <property type="protein sequence ID" value="KAI8652237.1"/>
    <property type="molecule type" value="Genomic_DNA"/>
</dbReference>
<gene>
    <name evidence="1" type="ORF">NCS57_01286800</name>
</gene>
<reference evidence="1" key="1">
    <citation type="submission" date="2022-06" db="EMBL/GenBank/DDBJ databases">
        <title>Fusarium solani species complex genomes reveal bases of compartmentalisation and animal pathogenesis.</title>
        <authorList>
            <person name="Tsai I.J."/>
        </authorList>
    </citation>
    <scope>NUCLEOTIDE SEQUENCE</scope>
    <source>
        <strain evidence="1">Fu6.1</strain>
    </source>
</reference>
<dbReference type="Proteomes" id="UP001065298">
    <property type="component" value="Chromosome 11"/>
</dbReference>
<name>A0ACC0QFQ3_9HYPO</name>